<dbReference type="SMART" id="SM00563">
    <property type="entry name" value="PlsC"/>
    <property type="match status" value="1"/>
</dbReference>
<evidence type="ECO:0000313" key="6">
    <source>
        <dbReference type="Proteomes" id="UP000664654"/>
    </source>
</evidence>
<name>A0A939DMF6_9ALTE</name>
<reference evidence="5" key="1">
    <citation type="submission" date="2021-03" db="EMBL/GenBank/DDBJ databases">
        <title>novel species isolated from a fishpond in China.</title>
        <authorList>
            <person name="Lu H."/>
            <person name="Cai Z."/>
        </authorList>
    </citation>
    <scope>NUCLEOTIDE SEQUENCE</scope>
    <source>
        <strain evidence="5">JCM 30855</strain>
    </source>
</reference>
<feature type="domain" description="Phospholipid/glycerol acyltransferase" evidence="4">
    <location>
        <begin position="49"/>
        <end position="160"/>
    </location>
</feature>
<dbReference type="EMBL" id="JAFKCV010000003">
    <property type="protein sequence ID" value="MBN7825173.1"/>
    <property type="molecule type" value="Genomic_DNA"/>
</dbReference>
<dbReference type="Pfam" id="PF01553">
    <property type="entry name" value="Acyltransferase"/>
    <property type="match status" value="1"/>
</dbReference>
<dbReference type="PANTHER" id="PTHR10434:SF9">
    <property type="entry name" value="PHOSPHOLIPID_GLYCEROL ACYLTRANSFERASE DOMAIN-CONTAINING PROTEIN"/>
    <property type="match status" value="1"/>
</dbReference>
<dbReference type="SUPFAM" id="SSF69593">
    <property type="entry name" value="Glycerol-3-phosphate (1)-acyltransferase"/>
    <property type="match status" value="1"/>
</dbReference>
<keyword evidence="3 5" id="KW-0012">Acyltransferase</keyword>
<keyword evidence="6" id="KW-1185">Reference proteome</keyword>
<dbReference type="AlphaFoldDB" id="A0A939DMF6"/>
<dbReference type="GO" id="GO:0006654">
    <property type="term" value="P:phosphatidic acid biosynthetic process"/>
    <property type="evidence" value="ECO:0007669"/>
    <property type="project" value="TreeGrafter"/>
</dbReference>
<dbReference type="PANTHER" id="PTHR10434">
    <property type="entry name" value="1-ACYL-SN-GLYCEROL-3-PHOSPHATE ACYLTRANSFERASE"/>
    <property type="match status" value="1"/>
</dbReference>
<protein>
    <submittedName>
        <fullName evidence="5">Lysophospholipid acyltransferase family protein</fullName>
    </submittedName>
</protein>
<dbReference type="InterPro" id="IPR002123">
    <property type="entry name" value="Plipid/glycerol_acylTrfase"/>
</dbReference>
<sequence>MADHPLNIPPIGERVPRQGNAFTHWLGLRVLGWLGWKMEGEFPNLDKCVACVAPHTSNWDFVIALATAFALRLKISFLGKHSLFKGPLGWWMRRIGGIAVNRSSTHGIVGQVSEQFAGQPMILGIAPEGTRKKVPEWKSGFLHIARAANVPVLLIYLDYKKKVIGFGPAMEIGDDIAVEMAKIRSFYARVHARHPHLA</sequence>
<evidence type="ECO:0000256" key="2">
    <source>
        <dbReference type="ARBA" id="ARBA00022679"/>
    </source>
</evidence>
<organism evidence="5 6">
    <name type="scientific">Bowmanella dokdonensis</name>
    <dbReference type="NCBI Taxonomy" id="751969"/>
    <lineage>
        <taxon>Bacteria</taxon>
        <taxon>Pseudomonadati</taxon>
        <taxon>Pseudomonadota</taxon>
        <taxon>Gammaproteobacteria</taxon>
        <taxon>Alteromonadales</taxon>
        <taxon>Alteromonadaceae</taxon>
        <taxon>Bowmanella</taxon>
    </lineage>
</organism>
<proteinExistence type="predicted"/>
<dbReference type="GO" id="GO:0003841">
    <property type="term" value="F:1-acylglycerol-3-phosphate O-acyltransferase activity"/>
    <property type="evidence" value="ECO:0007669"/>
    <property type="project" value="TreeGrafter"/>
</dbReference>
<evidence type="ECO:0000313" key="5">
    <source>
        <dbReference type="EMBL" id="MBN7825173.1"/>
    </source>
</evidence>
<evidence type="ECO:0000256" key="3">
    <source>
        <dbReference type="ARBA" id="ARBA00023315"/>
    </source>
</evidence>
<evidence type="ECO:0000259" key="4">
    <source>
        <dbReference type="SMART" id="SM00563"/>
    </source>
</evidence>
<dbReference type="Proteomes" id="UP000664654">
    <property type="component" value="Unassembled WGS sequence"/>
</dbReference>
<comment type="pathway">
    <text evidence="1">Lipid metabolism.</text>
</comment>
<accession>A0A939DMF6</accession>
<gene>
    <name evidence="5" type="ORF">J0A66_08080</name>
</gene>
<keyword evidence="2" id="KW-0808">Transferase</keyword>
<dbReference type="CDD" id="cd07988">
    <property type="entry name" value="LPLAT_ABO13168-like"/>
    <property type="match status" value="1"/>
</dbReference>
<comment type="caution">
    <text evidence="5">The sequence shown here is derived from an EMBL/GenBank/DDBJ whole genome shotgun (WGS) entry which is preliminary data.</text>
</comment>
<evidence type="ECO:0000256" key="1">
    <source>
        <dbReference type="ARBA" id="ARBA00005189"/>
    </source>
</evidence>